<dbReference type="GeneID" id="110796927"/>
<dbReference type="AlphaFoldDB" id="A0A9R0K413"/>
<dbReference type="InterPro" id="IPR017451">
    <property type="entry name" value="F-box-assoc_interact_dom"/>
</dbReference>
<feature type="domain" description="F-box" evidence="1">
    <location>
        <begin position="5"/>
        <end position="54"/>
    </location>
</feature>
<gene>
    <name evidence="3" type="primary">LOC110796927</name>
</gene>
<dbReference type="InterPro" id="IPR050796">
    <property type="entry name" value="SCF_F-box_component"/>
</dbReference>
<keyword evidence="2" id="KW-1185">Reference proteome</keyword>
<dbReference type="Proteomes" id="UP000813463">
    <property type="component" value="Chromosome 3"/>
</dbReference>
<evidence type="ECO:0000259" key="1">
    <source>
        <dbReference type="PROSITE" id="PS50181"/>
    </source>
</evidence>
<organism evidence="2 3">
    <name type="scientific">Spinacia oleracea</name>
    <name type="common">Spinach</name>
    <dbReference type="NCBI Taxonomy" id="3562"/>
    <lineage>
        <taxon>Eukaryota</taxon>
        <taxon>Viridiplantae</taxon>
        <taxon>Streptophyta</taxon>
        <taxon>Embryophyta</taxon>
        <taxon>Tracheophyta</taxon>
        <taxon>Spermatophyta</taxon>
        <taxon>Magnoliopsida</taxon>
        <taxon>eudicotyledons</taxon>
        <taxon>Gunneridae</taxon>
        <taxon>Pentapetalae</taxon>
        <taxon>Caryophyllales</taxon>
        <taxon>Chenopodiaceae</taxon>
        <taxon>Chenopodioideae</taxon>
        <taxon>Anserineae</taxon>
        <taxon>Spinacia</taxon>
    </lineage>
</organism>
<dbReference type="Pfam" id="PF08268">
    <property type="entry name" value="FBA_3"/>
    <property type="match status" value="1"/>
</dbReference>
<dbReference type="NCBIfam" id="TIGR01640">
    <property type="entry name" value="F_box_assoc_1"/>
    <property type="match status" value="1"/>
</dbReference>
<dbReference type="PROSITE" id="PS50181">
    <property type="entry name" value="FBOX"/>
    <property type="match status" value="1"/>
</dbReference>
<dbReference type="PANTHER" id="PTHR31672:SF13">
    <property type="entry name" value="F-BOX PROTEIN CPR30-LIKE"/>
    <property type="match status" value="1"/>
</dbReference>
<reference evidence="2" key="1">
    <citation type="journal article" date="2021" name="Nat. Commun.">
        <title>Genomic analyses provide insights into spinach domestication and the genetic basis of agronomic traits.</title>
        <authorList>
            <person name="Cai X."/>
            <person name="Sun X."/>
            <person name="Xu C."/>
            <person name="Sun H."/>
            <person name="Wang X."/>
            <person name="Ge C."/>
            <person name="Zhang Z."/>
            <person name="Wang Q."/>
            <person name="Fei Z."/>
            <person name="Jiao C."/>
            <person name="Wang Q."/>
        </authorList>
    </citation>
    <scope>NUCLEOTIDE SEQUENCE [LARGE SCALE GENOMIC DNA]</scope>
    <source>
        <strain evidence="2">cv. Varoflay</strain>
    </source>
</reference>
<name>A0A9R0K413_SPIOL</name>
<dbReference type="InterPro" id="IPR001810">
    <property type="entry name" value="F-box_dom"/>
</dbReference>
<evidence type="ECO:0000313" key="2">
    <source>
        <dbReference type="Proteomes" id="UP000813463"/>
    </source>
</evidence>
<reference evidence="3" key="2">
    <citation type="submission" date="2025-08" db="UniProtKB">
        <authorList>
            <consortium name="RefSeq"/>
        </authorList>
    </citation>
    <scope>IDENTIFICATION</scope>
    <source>
        <tissue evidence="3">Leaf</tissue>
    </source>
</reference>
<proteinExistence type="predicted"/>
<sequence length="383" mass="44400">MTDDDGRVVELPTELVREVVSWLPASTLLRCSRSLASLNRMILDPHFVNLFQSRNSTLCTTILGFCCDKVGFLLEYHHNDNDKKHSVFAHELDMDPPCFSQDNNTNSTALNVHEAVNSCNGWVLIRSKYSVDEFDVLYTDSLHLVNPVIRRCFTIPCETGLWFDDNHKPEYVLGYGPKTGRYKLVRIVNRVFDVFDVALDGNNSENSWRRINDFDYNQYDLVGDPVMLNGGMHWLLAKVKSILRFDIDKEKFDLLPTPLFTKHMCIDSLYVMGGLLYIGAYNYKFMDFSLGLVIWVMKEDSSTWSCVSVIRDFCHFEHLEIVQVFDGGKKMLMMSHSKKNLQLYDRETGERTTLIMRGINPKMRKRMTFLRFDPSFLSLNNKI</sequence>
<protein>
    <submittedName>
        <fullName evidence="3">F-box protein At4g09190</fullName>
    </submittedName>
</protein>
<dbReference type="SUPFAM" id="SSF81383">
    <property type="entry name" value="F-box domain"/>
    <property type="match status" value="1"/>
</dbReference>
<dbReference type="PANTHER" id="PTHR31672">
    <property type="entry name" value="BNACNNG10540D PROTEIN"/>
    <property type="match status" value="1"/>
</dbReference>
<evidence type="ECO:0000313" key="3">
    <source>
        <dbReference type="RefSeq" id="XP_021857711.2"/>
    </source>
</evidence>
<dbReference type="InterPro" id="IPR013187">
    <property type="entry name" value="F-box-assoc_dom_typ3"/>
</dbReference>
<dbReference type="KEGG" id="soe:110796927"/>
<dbReference type="RefSeq" id="XP_021857711.2">
    <property type="nucleotide sequence ID" value="XM_022002019.2"/>
</dbReference>
<accession>A0A9R0K413</accession>
<dbReference type="InterPro" id="IPR036047">
    <property type="entry name" value="F-box-like_dom_sf"/>
</dbReference>